<dbReference type="Gene3D" id="3.90.1720.10">
    <property type="entry name" value="endopeptidase domain like (from Nostoc punctiforme)"/>
    <property type="match status" value="1"/>
</dbReference>
<evidence type="ECO:0000313" key="4">
    <source>
        <dbReference type="Proteomes" id="UP000186817"/>
    </source>
</evidence>
<feature type="domain" description="PH" evidence="2">
    <location>
        <begin position="548"/>
        <end position="679"/>
    </location>
</feature>
<dbReference type="AlphaFoldDB" id="A0A1Q9EAC3"/>
<dbReference type="Gene3D" id="2.30.29.30">
    <property type="entry name" value="Pleckstrin-homology domain (PH domain)/Phosphotyrosine-binding domain (PTB)"/>
    <property type="match status" value="1"/>
</dbReference>
<feature type="compositionally biased region" description="Acidic residues" evidence="1">
    <location>
        <begin position="230"/>
        <end position="247"/>
    </location>
</feature>
<proteinExistence type="predicted"/>
<dbReference type="InterPro" id="IPR024453">
    <property type="entry name" value="Peptidase_C92"/>
</dbReference>
<accession>A0A1Q9EAC3</accession>
<dbReference type="SUPFAM" id="SSF50729">
    <property type="entry name" value="PH domain-like"/>
    <property type="match status" value="1"/>
</dbReference>
<evidence type="ECO:0000313" key="3">
    <source>
        <dbReference type="EMBL" id="OLQ04363.1"/>
    </source>
</evidence>
<feature type="compositionally biased region" description="Basic and acidic residues" evidence="1">
    <location>
        <begin position="63"/>
        <end position="83"/>
    </location>
</feature>
<comment type="caution">
    <text evidence="3">The sequence shown here is derived from an EMBL/GenBank/DDBJ whole genome shotgun (WGS) entry which is preliminary data.</text>
</comment>
<organism evidence="3 4">
    <name type="scientific">Symbiodinium microadriaticum</name>
    <name type="common">Dinoflagellate</name>
    <name type="synonym">Zooxanthella microadriatica</name>
    <dbReference type="NCBI Taxonomy" id="2951"/>
    <lineage>
        <taxon>Eukaryota</taxon>
        <taxon>Sar</taxon>
        <taxon>Alveolata</taxon>
        <taxon>Dinophyceae</taxon>
        <taxon>Suessiales</taxon>
        <taxon>Symbiodiniaceae</taxon>
        <taxon>Symbiodinium</taxon>
    </lineage>
</organism>
<dbReference type="PANTHER" id="PTHR47112:SF1">
    <property type="entry name" value="PX DOMAIN-CONTAINING PROTEIN"/>
    <property type="match status" value="1"/>
</dbReference>
<dbReference type="EMBL" id="LSRX01000213">
    <property type="protein sequence ID" value="OLQ04363.1"/>
    <property type="molecule type" value="Genomic_DNA"/>
</dbReference>
<reference evidence="3 4" key="1">
    <citation type="submission" date="2016-02" db="EMBL/GenBank/DDBJ databases">
        <title>Genome analysis of coral dinoflagellate symbionts highlights evolutionary adaptations to a symbiotic lifestyle.</title>
        <authorList>
            <person name="Aranda M."/>
            <person name="Li Y."/>
            <person name="Liew Y.J."/>
            <person name="Baumgarten S."/>
            <person name="Simakov O."/>
            <person name="Wilson M."/>
            <person name="Piel J."/>
            <person name="Ashoor H."/>
            <person name="Bougouffa S."/>
            <person name="Bajic V.B."/>
            <person name="Ryu T."/>
            <person name="Ravasi T."/>
            <person name="Bayer T."/>
            <person name="Micklem G."/>
            <person name="Kim H."/>
            <person name="Bhak J."/>
            <person name="Lajeunesse T.C."/>
            <person name="Voolstra C.R."/>
        </authorList>
    </citation>
    <scope>NUCLEOTIDE SEQUENCE [LARGE SCALE GENOMIC DNA]</scope>
    <source>
        <strain evidence="3 4">CCMP2467</strain>
    </source>
</reference>
<feature type="region of interest" description="Disordered" evidence="1">
    <location>
        <begin position="397"/>
        <end position="490"/>
    </location>
</feature>
<feature type="compositionally biased region" description="Basic and acidic residues" evidence="1">
    <location>
        <begin position="397"/>
        <end position="435"/>
    </location>
</feature>
<evidence type="ECO:0000256" key="1">
    <source>
        <dbReference type="SAM" id="MobiDB-lite"/>
    </source>
</evidence>
<feature type="compositionally biased region" description="Basic residues" evidence="1">
    <location>
        <begin position="278"/>
        <end position="287"/>
    </location>
</feature>
<gene>
    <name evidence="3" type="ORF">AK812_SmicGene12632</name>
</gene>
<dbReference type="OrthoDB" id="289113at2759"/>
<feature type="compositionally biased region" description="Polar residues" evidence="1">
    <location>
        <begin position="438"/>
        <end position="452"/>
    </location>
</feature>
<evidence type="ECO:0000259" key="2">
    <source>
        <dbReference type="PROSITE" id="PS50003"/>
    </source>
</evidence>
<dbReference type="PROSITE" id="PS50003">
    <property type="entry name" value="PH_DOMAIN"/>
    <property type="match status" value="1"/>
</dbReference>
<dbReference type="InterPro" id="IPR011993">
    <property type="entry name" value="PH-like_dom_sf"/>
</dbReference>
<dbReference type="Proteomes" id="UP000186817">
    <property type="component" value="Unassembled WGS sequence"/>
</dbReference>
<protein>
    <recommendedName>
        <fullName evidence="2">PH domain-containing protein</fullName>
    </recommendedName>
</protein>
<dbReference type="Pfam" id="PF05708">
    <property type="entry name" value="Peptidase_C92"/>
    <property type="match status" value="1"/>
</dbReference>
<name>A0A1Q9EAC3_SYMMI</name>
<sequence>MDQIEIRFQAAAPPQWQQAQEDEVSFIKQDAVVAKIWSRKKMSRLAKREGKSIGLRRLSNRIEEFMPKPAEKKDDEADSKEATRAPSDGDLAVPQPANEEEPADANQHLDPLNTLHASEVAAPNVSPAHETLQEQAAKTGNSPGPDNCDAATAKETAIATPVLGSAPEEPTTPEVQLSGAVEAAASSMEPCEVEEDVMTLPQASGEVPEAKAATVEEDLGLDAPLGGSGSEEEYEDDIQEEQQDDTEGREGMIVPASGSEQRQVNPALFSDEEESPRSHRSTKRYTPRRLPMPKPPTEEEAFSEAALRKRAEQRLKHSMQLASMNIPSVTNYPKPFGGRIELSLDTLSAEAQRSFLRVARFEAEAWLRQQQQSCEAQARVAKRQERILGQIAEWRERKDKEEQEERRRVEELERQNEEREQKERERWRKRGEELRQCLASSPATFGMAQTVNGEGAPTRRASMRPSGEAVLLEEEEASEDSAPSELDGDPADLQQMSEVERLEAMNQFAARRKAGLDNTEDSVAKAAADAFSQGAKQVMLPAKTESELPERSGWVKRMAESLGFLSSWEWRWLVLKDCRAAWFEGPDKRRLHGVIDFELVDVEIERLWDDPSTSEASRSQGIRRGKDRGCRAVCISGLFSSDEAYFRLLPVGSNRAFEFGVATRKEAGYWIDDLGAHLEEADRRCEGRPRLSAERLNAFQRSRIKNAWWKVSRISPETFKHVAETGDILLFKSKGTFPRLIRAASAGTSRHSRFDHVGLILRLEGDTIGILEATGNEGVGLCTWRTFLANGWQNLYPELALRRVRCPRSAEALSTLQEWVGEVIGKPYNLSVSKLRHRGSTGGGQQDFFCSQLVAEALKVLGVIPRGQKDSAEFWPSSFSARSSPIPCSPGCSFDPEDLTIDFSLSSQTATESGGSAKRDATVSLW</sequence>
<feature type="region of interest" description="Disordered" evidence="1">
    <location>
        <begin position="63"/>
        <end position="314"/>
    </location>
</feature>
<dbReference type="SUPFAM" id="SSF54001">
    <property type="entry name" value="Cysteine proteinases"/>
    <property type="match status" value="1"/>
</dbReference>
<dbReference type="InterPro" id="IPR001849">
    <property type="entry name" value="PH_domain"/>
</dbReference>
<keyword evidence="4" id="KW-1185">Reference proteome</keyword>
<dbReference type="InterPro" id="IPR038765">
    <property type="entry name" value="Papain-like_cys_pep_sf"/>
</dbReference>
<feature type="compositionally biased region" description="Polar residues" evidence="1">
    <location>
        <begin position="133"/>
        <end position="144"/>
    </location>
</feature>
<dbReference type="PANTHER" id="PTHR47112">
    <property type="entry name" value="PX DOMAIN-CONTAINING PROTEIN"/>
    <property type="match status" value="1"/>
</dbReference>